<evidence type="ECO:0000313" key="2">
    <source>
        <dbReference type="EMBL" id="CAH2016563.1"/>
    </source>
</evidence>
<dbReference type="InterPro" id="IPR004875">
    <property type="entry name" value="DDE_SF_endonuclease_dom"/>
</dbReference>
<dbReference type="Pfam" id="PF03184">
    <property type="entry name" value="DDE_1"/>
    <property type="match status" value="1"/>
</dbReference>
<dbReference type="GO" id="GO:0003677">
    <property type="term" value="F:DNA binding"/>
    <property type="evidence" value="ECO:0007669"/>
    <property type="project" value="TreeGrafter"/>
</dbReference>
<evidence type="ECO:0000313" key="3">
    <source>
        <dbReference type="Proteomes" id="UP001152888"/>
    </source>
</evidence>
<comment type="caution">
    <text evidence="2">The sequence shown here is derived from an EMBL/GenBank/DDBJ whole genome shotgun (WGS) entry which is preliminary data.</text>
</comment>
<evidence type="ECO:0000259" key="1">
    <source>
        <dbReference type="Pfam" id="PF03184"/>
    </source>
</evidence>
<organism evidence="2 3">
    <name type="scientific">Acanthoscelides obtectus</name>
    <name type="common">Bean weevil</name>
    <name type="synonym">Bruchus obtectus</name>
    <dbReference type="NCBI Taxonomy" id="200917"/>
    <lineage>
        <taxon>Eukaryota</taxon>
        <taxon>Metazoa</taxon>
        <taxon>Ecdysozoa</taxon>
        <taxon>Arthropoda</taxon>
        <taxon>Hexapoda</taxon>
        <taxon>Insecta</taxon>
        <taxon>Pterygota</taxon>
        <taxon>Neoptera</taxon>
        <taxon>Endopterygota</taxon>
        <taxon>Coleoptera</taxon>
        <taxon>Polyphaga</taxon>
        <taxon>Cucujiformia</taxon>
        <taxon>Chrysomeloidea</taxon>
        <taxon>Chrysomelidae</taxon>
        <taxon>Bruchinae</taxon>
        <taxon>Bruchini</taxon>
        <taxon>Acanthoscelides</taxon>
    </lineage>
</organism>
<dbReference type="Gene3D" id="3.30.420.10">
    <property type="entry name" value="Ribonuclease H-like superfamily/Ribonuclease H"/>
    <property type="match status" value="1"/>
</dbReference>
<gene>
    <name evidence="2" type="ORF">ACAOBT_LOCUS35454</name>
</gene>
<dbReference type="InterPro" id="IPR050863">
    <property type="entry name" value="CenT-Element_Derived"/>
</dbReference>
<keyword evidence="3" id="KW-1185">Reference proteome</keyword>
<dbReference type="GO" id="GO:0005634">
    <property type="term" value="C:nucleus"/>
    <property type="evidence" value="ECO:0007669"/>
    <property type="project" value="TreeGrafter"/>
</dbReference>
<dbReference type="InterPro" id="IPR036397">
    <property type="entry name" value="RNaseH_sf"/>
</dbReference>
<reference evidence="2" key="1">
    <citation type="submission" date="2022-03" db="EMBL/GenBank/DDBJ databases">
        <authorList>
            <person name="Sayadi A."/>
        </authorList>
    </citation>
    <scope>NUCLEOTIDE SEQUENCE</scope>
</reference>
<dbReference type="AlphaFoldDB" id="A0A9P0VNR4"/>
<feature type="domain" description="DDE-1" evidence="1">
    <location>
        <begin position="13"/>
        <end position="93"/>
    </location>
</feature>
<proteinExistence type="predicted"/>
<dbReference type="PANTHER" id="PTHR19303:SF74">
    <property type="entry name" value="POGO TRANSPOSABLE ELEMENT WITH KRAB DOMAIN"/>
    <property type="match status" value="1"/>
</dbReference>
<name>A0A9P0VNR4_ACAOB</name>
<dbReference type="EMBL" id="CAKOFQ010008946">
    <property type="protein sequence ID" value="CAH2016563.1"/>
    <property type="molecule type" value="Genomic_DNA"/>
</dbReference>
<accession>A0A9P0VNR4</accession>
<dbReference type="OrthoDB" id="8187571at2759"/>
<protein>
    <recommendedName>
        <fullName evidence="1">DDE-1 domain-containing protein</fullName>
    </recommendedName>
</protein>
<dbReference type="PANTHER" id="PTHR19303">
    <property type="entry name" value="TRANSPOSON"/>
    <property type="match status" value="1"/>
</dbReference>
<sequence length="94" mass="10488">MLSGAPPGSAGAANQSGWMKKEHFLHWCQHFVKHTGCSKERPVLLLLDNHDSHLSIDSLDYLKENGVTVLSFPPHCSHKLQPLDRSVYGPLKNM</sequence>
<dbReference type="Proteomes" id="UP001152888">
    <property type="component" value="Unassembled WGS sequence"/>
</dbReference>